<evidence type="ECO:0000313" key="3">
    <source>
        <dbReference type="Proteomes" id="UP000198287"/>
    </source>
</evidence>
<feature type="region of interest" description="Disordered" evidence="1">
    <location>
        <begin position="1"/>
        <end position="30"/>
    </location>
</feature>
<accession>A0A226DN86</accession>
<feature type="compositionally biased region" description="Basic residues" evidence="1">
    <location>
        <begin position="1"/>
        <end position="12"/>
    </location>
</feature>
<evidence type="ECO:0000313" key="2">
    <source>
        <dbReference type="EMBL" id="OXA46314.1"/>
    </source>
</evidence>
<keyword evidence="3" id="KW-1185">Reference proteome</keyword>
<gene>
    <name evidence="2" type="ORF">Fcan01_19350</name>
</gene>
<dbReference type="Proteomes" id="UP000198287">
    <property type="component" value="Unassembled WGS sequence"/>
</dbReference>
<feature type="compositionally biased region" description="Low complexity" evidence="1">
    <location>
        <begin position="18"/>
        <end position="27"/>
    </location>
</feature>
<evidence type="ECO:0000256" key="1">
    <source>
        <dbReference type="SAM" id="MobiDB-lite"/>
    </source>
</evidence>
<proteinExistence type="predicted"/>
<comment type="caution">
    <text evidence="2">The sequence shown here is derived from an EMBL/GenBank/DDBJ whole genome shotgun (WGS) entry which is preliminary data.</text>
</comment>
<reference evidence="2 3" key="1">
    <citation type="submission" date="2015-12" db="EMBL/GenBank/DDBJ databases">
        <title>The genome of Folsomia candida.</title>
        <authorList>
            <person name="Faddeeva A."/>
            <person name="Derks M.F."/>
            <person name="Anvar Y."/>
            <person name="Smit S."/>
            <person name="Van Straalen N."/>
            <person name="Roelofs D."/>
        </authorList>
    </citation>
    <scope>NUCLEOTIDE SEQUENCE [LARGE SCALE GENOMIC DNA]</scope>
    <source>
        <strain evidence="2 3">VU population</strain>
        <tissue evidence="2">Whole body</tissue>
    </source>
</reference>
<sequence length="179" mass="19100">MGKKNDKHRKRPAPSPPSSGLEPSLHPTPGTATVVKSVTYCNDFEFIPGHGTLANKGPLQNVKANFNGKASFPDTPPQQMATPQPQPPPMKRFCPTGGGSYCSNSCNCSRNKETFFAAGRGPGFGNGIFNTGAPVQTSSAFASGESKTQHPIVHANQPDPKSENDEGWISYIWSFFSSS</sequence>
<protein>
    <submittedName>
        <fullName evidence="2">Uncharacterized protein</fullName>
    </submittedName>
</protein>
<dbReference type="AlphaFoldDB" id="A0A226DN86"/>
<feature type="region of interest" description="Disordered" evidence="1">
    <location>
        <begin position="142"/>
        <end position="165"/>
    </location>
</feature>
<dbReference type="EMBL" id="LNIX01000016">
    <property type="protein sequence ID" value="OXA46314.1"/>
    <property type="molecule type" value="Genomic_DNA"/>
</dbReference>
<feature type="region of interest" description="Disordered" evidence="1">
    <location>
        <begin position="66"/>
        <end position="92"/>
    </location>
</feature>
<organism evidence="2 3">
    <name type="scientific">Folsomia candida</name>
    <name type="common">Springtail</name>
    <dbReference type="NCBI Taxonomy" id="158441"/>
    <lineage>
        <taxon>Eukaryota</taxon>
        <taxon>Metazoa</taxon>
        <taxon>Ecdysozoa</taxon>
        <taxon>Arthropoda</taxon>
        <taxon>Hexapoda</taxon>
        <taxon>Collembola</taxon>
        <taxon>Entomobryomorpha</taxon>
        <taxon>Isotomoidea</taxon>
        <taxon>Isotomidae</taxon>
        <taxon>Proisotominae</taxon>
        <taxon>Folsomia</taxon>
    </lineage>
</organism>
<name>A0A226DN86_FOLCA</name>